<dbReference type="SUPFAM" id="SSF53850">
    <property type="entry name" value="Periplasmic binding protein-like II"/>
    <property type="match status" value="1"/>
</dbReference>
<dbReference type="Gene3D" id="3.40.190.10">
    <property type="entry name" value="Periplasmic binding protein-like II"/>
    <property type="match status" value="3"/>
</dbReference>
<keyword evidence="1" id="KW-0732">Signal</keyword>
<evidence type="ECO:0000256" key="1">
    <source>
        <dbReference type="ARBA" id="ARBA00022729"/>
    </source>
</evidence>
<dbReference type="PANTHER" id="PTHR35936">
    <property type="entry name" value="MEMBRANE-BOUND LYTIC MUREIN TRANSGLYCOSYLASE F"/>
    <property type="match status" value="1"/>
</dbReference>
<evidence type="ECO:0000313" key="4">
    <source>
        <dbReference type="Proteomes" id="UP000321638"/>
    </source>
</evidence>
<dbReference type="PANTHER" id="PTHR35936:SF17">
    <property type="entry name" value="ARGININE-BINDING EXTRACELLULAR PROTEIN ARTP"/>
    <property type="match status" value="1"/>
</dbReference>
<evidence type="ECO:0000259" key="2">
    <source>
        <dbReference type="SMART" id="SM00062"/>
    </source>
</evidence>
<dbReference type="EMBL" id="VDUZ01000017">
    <property type="protein sequence ID" value="TXL74675.1"/>
    <property type="molecule type" value="Genomic_DNA"/>
</dbReference>
<dbReference type="InterPro" id="IPR001638">
    <property type="entry name" value="Solute-binding_3/MltF_N"/>
</dbReference>
<dbReference type="AlphaFoldDB" id="A0A5C8PMT7"/>
<dbReference type="RefSeq" id="WP_147848048.1">
    <property type="nucleotide sequence ID" value="NZ_VDUZ01000017.1"/>
</dbReference>
<dbReference type="SMART" id="SM00062">
    <property type="entry name" value="PBPb"/>
    <property type="match status" value="1"/>
</dbReference>
<sequence length="303" mass="32689">MTVLAVIAATLGAQPARAEGTLTVCLNEDIPLYSLHHGKETSGFDLKVAEAVAQRLDRKLVVQWFETKLEMDSSLTIDANALLSDKRCDLLGGYPLIKGTLGKPRVEIARLPGFDGGTADDRRRRVRLGELMPTRPYHRSVLAAVVNGTAVTKPITTLADFDGLRIAIEGGTLADAILMTWRDGRLVKQITHLIPERDDLLGRLESGAFDVTLVNLRRFDAYVAKNPGTKLKAAGFQHRIGFNMGLVGLATSADLIAAVDKAIADLDQKGELARMAAAVGLTYVPPRAPQIADNIAMSDLAEK</sequence>
<reference evidence="3 4" key="1">
    <citation type="submission" date="2019-06" db="EMBL/GenBank/DDBJ databases">
        <title>New taxonomy in bacterial strain CC-CFT640, isolated from vineyard.</title>
        <authorList>
            <person name="Lin S.-Y."/>
            <person name="Tsai C.-F."/>
            <person name="Young C.-C."/>
        </authorList>
    </citation>
    <scope>NUCLEOTIDE SEQUENCE [LARGE SCALE GENOMIC DNA]</scope>
    <source>
        <strain evidence="3 4">CC-CFT640</strain>
    </source>
</reference>
<keyword evidence="4" id="KW-1185">Reference proteome</keyword>
<proteinExistence type="predicted"/>
<evidence type="ECO:0000313" key="3">
    <source>
        <dbReference type="EMBL" id="TXL74675.1"/>
    </source>
</evidence>
<dbReference type="OrthoDB" id="7431968at2"/>
<name>A0A5C8PMT7_9HYPH</name>
<gene>
    <name evidence="3" type="ORF">FHP25_16525</name>
</gene>
<feature type="domain" description="Solute-binding protein family 3/N-terminal" evidence="2">
    <location>
        <begin position="21"/>
        <end position="279"/>
    </location>
</feature>
<dbReference type="Proteomes" id="UP000321638">
    <property type="component" value="Unassembled WGS sequence"/>
</dbReference>
<accession>A0A5C8PMT7</accession>
<protein>
    <submittedName>
        <fullName evidence="3">Transporter substrate-binding domain-containing protein</fullName>
    </submittedName>
</protein>
<comment type="caution">
    <text evidence="3">The sequence shown here is derived from an EMBL/GenBank/DDBJ whole genome shotgun (WGS) entry which is preliminary data.</text>
</comment>
<organism evidence="3 4">
    <name type="scientific">Vineibacter terrae</name>
    <dbReference type="NCBI Taxonomy" id="2586908"/>
    <lineage>
        <taxon>Bacteria</taxon>
        <taxon>Pseudomonadati</taxon>
        <taxon>Pseudomonadota</taxon>
        <taxon>Alphaproteobacteria</taxon>
        <taxon>Hyphomicrobiales</taxon>
        <taxon>Vineibacter</taxon>
    </lineage>
</organism>